<evidence type="ECO:0000259" key="6">
    <source>
        <dbReference type="PROSITE" id="PS50011"/>
    </source>
</evidence>
<dbReference type="Pfam" id="PF00069">
    <property type="entry name" value="Pkinase"/>
    <property type="match status" value="1"/>
</dbReference>
<dbReference type="InterPro" id="IPR017441">
    <property type="entry name" value="Protein_kinase_ATP_BS"/>
</dbReference>
<dbReference type="InterPro" id="IPR000719">
    <property type="entry name" value="Prot_kinase_dom"/>
</dbReference>
<reference evidence="7" key="1">
    <citation type="submission" date="2006-10" db="EMBL/GenBank/DDBJ databases">
        <authorList>
            <person name="Amadeo P."/>
            <person name="Zhao Q."/>
            <person name="Wortman J."/>
            <person name="Fraser-Liggett C."/>
            <person name="Carlton J."/>
        </authorList>
    </citation>
    <scope>NUCLEOTIDE SEQUENCE</scope>
    <source>
        <strain evidence="7">G3</strain>
    </source>
</reference>
<dbReference type="OrthoDB" id="5979581at2759"/>
<dbReference type="KEGG" id="tva:4750657"/>
<feature type="binding site" evidence="4">
    <location>
        <position position="43"/>
    </location>
    <ligand>
        <name>ATP</name>
        <dbReference type="ChEBI" id="CHEBI:30616"/>
    </ligand>
</feature>
<organism evidence="7 8">
    <name type="scientific">Trichomonas vaginalis (strain ATCC PRA-98 / G3)</name>
    <dbReference type="NCBI Taxonomy" id="412133"/>
    <lineage>
        <taxon>Eukaryota</taxon>
        <taxon>Metamonada</taxon>
        <taxon>Parabasalia</taxon>
        <taxon>Trichomonadida</taxon>
        <taxon>Trichomonadidae</taxon>
        <taxon>Trichomonas</taxon>
    </lineage>
</organism>
<dbReference type="SMR" id="A2FQ71"/>
<keyword evidence="7" id="KW-0808">Transferase</keyword>
<sequence>MEKLKQGAKFGDYRLVQCVGHGAFGSVWSAKKEQEEQAIYAIKFEFPTVSKPILASEALINQDLSNLGTFTKFYESGTLQGLSYMVIEMLGMSVRIFQENHPGGILPLSEVGRLGDAMLTAIHKFHDAGYVHRDIKPSNFVFRGRPADLDVCLIDFGLAKRWRNKDGTIEPERPNVGFRGTSRYASINSHDGADLGRRDDLWSLFYLLIELFAPPLPWKAQTSKDAVAQIKRRGVAKLCVGLPPQFNDFAQHLSTLGFADEPNYEHLHDLLHGITEIGDNEGGGSDYGGSLSAQFGSMSLIVAPNSGSVIGSSSAVLGSWEEGARNDNIEVNDSINEENENHEEKPNKEGSGGCCILI</sequence>
<keyword evidence="8" id="KW-1185">Reference proteome</keyword>
<dbReference type="GO" id="GO:0005634">
    <property type="term" value="C:nucleus"/>
    <property type="evidence" value="ECO:0000318"/>
    <property type="project" value="GO_Central"/>
</dbReference>
<dbReference type="PANTHER" id="PTHR11909">
    <property type="entry name" value="CASEIN KINASE-RELATED"/>
    <property type="match status" value="1"/>
</dbReference>
<dbReference type="InParanoid" id="A2FQ71"/>
<dbReference type="PROSITE" id="PS50011">
    <property type="entry name" value="PROTEIN_KINASE_DOM"/>
    <property type="match status" value="1"/>
</dbReference>
<evidence type="ECO:0000256" key="1">
    <source>
        <dbReference type="ARBA" id="ARBA00012513"/>
    </source>
</evidence>
<dbReference type="Proteomes" id="UP000001542">
    <property type="component" value="Unassembled WGS sequence"/>
</dbReference>
<dbReference type="GO" id="GO:0005524">
    <property type="term" value="F:ATP binding"/>
    <property type="evidence" value="ECO:0007669"/>
    <property type="project" value="UniProtKB-UniRule"/>
</dbReference>
<feature type="domain" description="Protein kinase" evidence="6">
    <location>
        <begin position="13"/>
        <end position="271"/>
    </location>
</feature>
<dbReference type="EC" id="2.7.11.1" evidence="1"/>
<dbReference type="VEuPathDB" id="TrichDB:TVAG_489820"/>
<keyword evidence="7" id="KW-0418">Kinase</keyword>
<accession>A2FQ71</accession>
<evidence type="ECO:0000256" key="3">
    <source>
        <dbReference type="ARBA" id="ARBA00022840"/>
    </source>
</evidence>
<keyword evidence="5" id="KW-0723">Serine/threonine-protein kinase</keyword>
<keyword evidence="3 4" id="KW-0067">ATP-binding</keyword>
<proteinExistence type="inferred from homology"/>
<dbReference type="VEuPathDB" id="TrichDB:TVAGG3_0238750"/>
<dbReference type="GO" id="GO:0007165">
    <property type="term" value="P:signal transduction"/>
    <property type="evidence" value="ECO:0000318"/>
    <property type="project" value="GO_Central"/>
</dbReference>
<dbReference type="PROSITE" id="PS00107">
    <property type="entry name" value="PROTEIN_KINASE_ATP"/>
    <property type="match status" value="1"/>
</dbReference>
<name>A2FQ71_TRIV3</name>
<evidence type="ECO:0000256" key="5">
    <source>
        <dbReference type="RuleBase" id="RU000304"/>
    </source>
</evidence>
<keyword evidence="2 4" id="KW-0547">Nucleotide-binding</keyword>
<dbReference type="GO" id="GO:0005737">
    <property type="term" value="C:cytoplasm"/>
    <property type="evidence" value="ECO:0000318"/>
    <property type="project" value="GO_Central"/>
</dbReference>
<evidence type="ECO:0000313" key="7">
    <source>
        <dbReference type="EMBL" id="EAX92943.1"/>
    </source>
</evidence>
<dbReference type="PROSITE" id="PS00108">
    <property type="entry name" value="PROTEIN_KINASE_ST"/>
    <property type="match status" value="1"/>
</dbReference>
<evidence type="ECO:0000256" key="4">
    <source>
        <dbReference type="PROSITE-ProRule" id="PRU10141"/>
    </source>
</evidence>
<dbReference type="RefSeq" id="XP_001305873.1">
    <property type="nucleotide sequence ID" value="XM_001305872.1"/>
</dbReference>
<dbReference type="SMART" id="SM00220">
    <property type="entry name" value="S_TKc"/>
    <property type="match status" value="1"/>
</dbReference>
<dbReference type="AlphaFoldDB" id="A2FQ71"/>
<dbReference type="STRING" id="5722.A2FQ71"/>
<dbReference type="SUPFAM" id="SSF56112">
    <property type="entry name" value="Protein kinase-like (PK-like)"/>
    <property type="match status" value="1"/>
</dbReference>
<dbReference type="InterPro" id="IPR008271">
    <property type="entry name" value="Ser/Thr_kinase_AS"/>
</dbReference>
<comment type="similarity">
    <text evidence="5">Belongs to the protein kinase superfamily.</text>
</comment>
<dbReference type="InterPro" id="IPR050235">
    <property type="entry name" value="CK1_Ser-Thr_kinase"/>
</dbReference>
<dbReference type="EMBL" id="DS113939">
    <property type="protein sequence ID" value="EAX92943.1"/>
    <property type="molecule type" value="Genomic_DNA"/>
</dbReference>
<evidence type="ECO:0000313" key="8">
    <source>
        <dbReference type="Proteomes" id="UP000001542"/>
    </source>
</evidence>
<dbReference type="GO" id="GO:0004674">
    <property type="term" value="F:protein serine/threonine kinase activity"/>
    <property type="evidence" value="ECO:0000318"/>
    <property type="project" value="GO_Central"/>
</dbReference>
<dbReference type="eggNOG" id="KOG1164">
    <property type="taxonomic scope" value="Eukaryota"/>
</dbReference>
<evidence type="ECO:0000256" key="2">
    <source>
        <dbReference type="ARBA" id="ARBA00022741"/>
    </source>
</evidence>
<dbReference type="Gene3D" id="1.10.510.10">
    <property type="entry name" value="Transferase(Phosphotransferase) domain 1"/>
    <property type="match status" value="1"/>
</dbReference>
<protein>
    <recommendedName>
        <fullName evidence="1">non-specific serine/threonine protein kinase</fullName>
        <ecNumber evidence="1">2.7.11.1</ecNumber>
    </recommendedName>
</protein>
<dbReference type="InterPro" id="IPR011009">
    <property type="entry name" value="Kinase-like_dom_sf"/>
</dbReference>
<gene>
    <name evidence="7" type="ORF">TVAG_489820</name>
</gene>
<reference evidence="7" key="2">
    <citation type="journal article" date="2007" name="Science">
        <title>Draft genome sequence of the sexually transmitted pathogen Trichomonas vaginalis.</title>
        <authorList>
            <person name="Carlton J.M."/>
            <person name="Hirt R.P."/>
            <person name="Silva J.C."/>
            <person name="Delcher A.L."/>
            <person name="Schatz M."/>
            <person name="Zhao Q."/>
            <person name="Wortman J.R."/>
            <person name="Bidwell S.L."/>
            <person name="Alsmark U.C.M."/>
            <person name="Besteiro S."/>
            <person name="Sicheritz-Ponten T."/>
            <person name="Noel C.J."/>
            <person name="Dacks J.B."/>
            <person name="Foster P.G."/>
            <person name="Simillion C."/>
            <person name="Van de Peer Y."/>
            <person name="Miranda-Saavedra D."/>
            <person name="Barton G.J."/>
            <person name="Westrop G.D."/>
            <person name="Mueller S."/>
            <person name="Dessi D."/>
            <person name="Fiori P.L."/>
            <person name="Ren Q."/>
            <person name="Paulsen I."/>
            <person name="Zhang H."/>
            <person name="Bastida-Corcuera F.D."/>
            <person name="Simoes-Barbosa A."/>
            <person name="Brown M.T."/>
            <person name="Hayes R.D."/>
            <person name="Mukherjee M."/>
            <person name="Okumura C.Y."/>
            <person name="Schneider R."/>
            <person name="Smith A.J."/>
            <person name="Vanacova S."/>
            <person name="Villalvazo M."/>
            <person name="Haas B.J."/>
            <person name="Pertea M."/>
            <person name="Feldblyum T.V."/>
            <person name="Utterback T.R."/>
            <person name="Shu C.L."/>
            <person name="Osoegawa K."/>
            <person name="de Jong P.J."/>
            <person name="Hrdy I."/>
            <person name="Horvathova L."/>
            <person name="Zubacova Z."/>
            <person name="Dolezal P."/>
            <person name="Malik S.B."/>
            <person name="Logsdon J.M. Jr."/>
            <person name="Henze K."/>
            <person name="Gupta A."/>
            <person name="Wang C.C."/>
            <person name="Dunne R.L."/>
            <person name="Upcroft J.A."/>
            <person name="Upcroft P."/>
            <person name="White O."/>
            <person name="Salzberg S.L."/>
            <person name="Tang P."/>
            <person name="Chiu C.-H."/>
            <person name="Lee Y.-S."/>
            <person name="Embley T.M."/>
            <person name="Coombs G.H."/>
            <person name="Mottram J.C."/>
            <person name="Tachezy J."/>
            <person name="Fraser-Liggett C.M."/>
            <person name="Johnson P.J."/>
        </authorList>
    </citation>
    <scope>NUCLEOTIDE SEQUENCE [LARGE SCALE GENOMIC DNA]</scope>
    <source>
        <strain evidence="7">G3</strain>
    </source>
</reference>